<dbReference type="GO" id="GO:0071949">
    <property type="term" value="F:FAD binding"/>
    <property type="evidence" value="ECO:0007669"/>
    <property type="project" value="InterPro"/>
</dbReference>
<evidence type="ECO:0000313" key="8">
    <source>
        <dbReference type="Proteomes" id="UP001296104"/>
    </source>
</evidence>
<proteinExistence type="inferred from homology"/>
<name>A0AAI9E8W2_9PEZI</name>
<dbReference type="PANTHER" id="PTHR42973:SF22">
    <property type="entry name" value="FAD-BINDING PCMH-TYPE DOMAIN-CONTAINING PROTEIN-RELATED"/>
    <property type="match status" value="1"/>
</dbReference>
<protein>
    <submittedName>
        <fullName evidence="7">Bifunctional solanapyrone synthase</fullName>
    </submittedName>
</protein>
<comment type="similarity">
    <text evidence="1">Belongs to the oxygen-dependent FAD-linked oxidoreductase family.</text>
</comment>
<keyword evidence="8" id="KW-1185">Reference proteome</keyword>
<evidence type="ECO:0000256" key="3">
    <source>
        <dbReference type="ARBA" id="ARBA00022827"/>
    </source>
</evidence>
<evidence type="ECO:0000256" key="1">
    <source>
        <dbReference type="ARBA" id="ARBA00005466"/>
    </source>
</evidence>
<keyword evidence="2" id="KW-0285">Flavoprotein</keyword>
<gene>
    <name evidence="7" type="ORF">LECACI_7A002765</name>
</gene>
<feature type="chain" id="PRO_5042460014" evidence="5">
    <location>
        <begin position="18"/>
        <end position="511"/>
    </location>
</feature>
<dbReference type="GO" id="GO:0016491">
    <property type="term" value="F:oxidoreductase activity"/>
    <property type="evidence" value="ECO:0007669"/>
    <property type="project" value="UniProtKB-KW"/>
</dbReference>
<comment type="caution">
    <text evidence="7">The sequence shown here is derived from an EMBL/GenBank/DDBJ whole genome shotgun (WGS) entry which is preliminary data.</text>
</comment>
<dbReference type="Gene3D" id="3.30.465.10">
    <property type="match status" value="1"/>
</dbReference>
<evidence type="ECO:0000256" key="5">
    <source>
        <dbReference type="SAM" id="SignalP"/>
    </source>
</evidence>
<dbReference type="InterPro" id="IPR050416">
    <property type="entry name" value="FAD-linked_Oxidoreductase"/>
</dbReference>
<organism evidence="7 8">
    <name type="scientific">Lecanosticta acicola</name>
    <dbReference type="NCBI Taxonomy" id="111012"/>
    <lineage>
        <taxon>Eukaryota</taxon>
        <taxon>Fungi</taxon>
        <taxon>Dikarya</taxon>
        <taxon>Ascomycota</taxon>
        <taxon>Pezizomycotina</taxon>
        <taxon>Dothideomycetes</taxon>
        <taxon>Dothideomycetidae</taxon>
        <taxon>Mycosphaerellales</taxon>
        <taxon>Mycosphaerellaceae</taxon>
        <taxon>Lecanosticta</taxon>
    </lineage>
</organism>
<keyword evidence="4" id="KW-0560">Oxidoreductase</keyword>
<dbReference type="PROSITE" id="PS51387">
    <property type="entry name" value="FAD_PCMH"/>
    <property type="match status" value="1"/>
</dbReference>
<feature type="signal peptide" evidence="5">
    <location>
        <begin position="1"/>
        <end position="17"/>
    </location>
</feature>
<dbReference type="SUPFAM" id="SSF56176">
    <property type="entry name" value="FAD-binding/transporter-associated domain-like"/>
    <property type="match status" value="1"/>
</dbReference>
<evidence type="ECO:0000313" key="7">
    <source>
        <dbReference type="EMBL" id="CAK3920344.1"/>
    </source>
</evidence>
<dbReference type="InterPro" id="IPR006094">
    <property type="entry name" value="Oxid_FAD_bind_N"/>
</dbReference>
<keyword evidence="3" id="KW-0274">FAD</keyword>
<dbReference type="InterPro" id="IPR036318">
    <property type="entry name" value="FAD-bd_PCMH-like_sf"/>
</dbReference>
<keyword evidence="5" id="KW-0732">Signal</keyword>
<dbReference type="Pfam" id="PF01565">
    <property type="entry name" value="FAD_binding_4"/>
    <property type="match status" value="1"/>
</dbReference>
<evidence type="ECO:0000256" key="2">
    <source>
        <dbReference type="ARBA" id="ARBA00022630"/>
    </source>
</evidence>
<reference evidence="7" key="1">
    <citation type="submission" date="2023-11" db="EMBL/GenBank/DDBJ databases">
        <authorList>
            <person name="Alioto T."/>
            <person name="Alioto T."/>
            <person name="Gomez Garrido J."/>
        </authorList>
    </citation>
    <scope>NUCLEOTIDE SEQUENCE</scope>
</reference>
<dbReference type="EMBL" id="CAVMBE010000012">
    <property type="protein sequence ID" value="CAK3920344.1"/>
    <property type="molecule type" value="Genomic_DNA"/>
</dbReference>
<dbReference type="Proteomes" id="UP001296104">
    <property type="component" value="Unassembled WGS sequence"/>
</dbReference>
<dbReference type="InterPro" id="IPR016166">
    <property type="entry name" value="FAD-bd_PCMH"/>
</dbReference>
<dbReference type="InterPro" id="IPR016169">
    <property type="entry name" value="FAD-bd_PCMH_sub2"/>
</dbReference>
<dbReference type="AlphaFoldDB" id="A0AAI9E8W2"/>
<evidence type="ECO:0000259" key="6">
    <source>
        <dbReference type="PROSITE" id="PS51387"/>
    </source>
</evidence>
<feature type="domain" description="FAD-binding PCMH-type" evidence="6">
    <location>
        <begin position="60"/>
        <end position="235"/>
    </location>
</feature>
<dbReference type="PANTHER" id="PTHR42973">
    <property type="entry name" value="BINDING OXIDOREDUCTASE, PUTATIVE (AFU_ORTHOLOGUE AFUA_1G17690)-RELATED"/>
    <property type="match status" value="1"/>
</dbReference>
<accession>A0AAI9E8W2</accession>
<sequence>MRLQLLLSSALLHLVAANEFGSHSHCCEALRKAGLGQSLISSTNVFAFQTSLAKYFSLSARLSPQCFFQPRDSTEVSEGIKALVRANQTQSCQFAVRGGGHMHWAGAAGIEKGVTIDMGKINHVAYHEQNSSVSVGAGAVWGEVYSYLDKINIMVTGARSSSVGVAGSTLGGGNSYHAGSRGLICDGVLQYEIVLGDGSIVTASKDERADLFRALKGGSSNMGLVTRFDYQAYEGGKMFGGVIKHSLDTADQQFASLHKFANAINFDPYSSIIVISNYFSIMKDGFFSDVLDYAKPAKRSEIPIMRDFLAIKNKLGDSTGLRNMTSLAHEFEVPKDSRVSFSTLTFKNDVRVMRKAHEAFLQVVSKLKAEAKGSWGILTLYQPIPTIFAKHGNENGGNVLGLDRFKDTLILYEPYLKWEGSDQDELFNGQSHYLREVVSTYARSIGADNEWLYLNYADRDQSPLEGYGAENVARIRAASRKYDPEGVFQYMMPGGFKVSRVRAPCKQYDLR</sequence>
<evidence type="ECO:0000256" key="4">
    <source>
        <dbReference type="ARBA" id="ARBA00023002"/>
    </source>
</evidence>